<feature type="compositionally biased region" description="Low complexity" evidence="8">
    <location>
        <begin position="25"/>
        <end position="45"/>
    </location>
</feature>
<evidence type="ECO:0000256" key="1">
    <source>
        <dbReference type="ARBA" id="ARBA00010982"/>
    </source>
</evidence>
<dbReference type="PROSITE" id="PS00737">
    <property type="entry name" value="THIOLASE_2"/>
    <property type="match status" value="1"/>
</dbReference>
<dbReference type="SUPFAM" id="SSF53901">
    <property type="entry name" value="Thiolase-like"/>
    <property type="match status" value="2"/>
</dbReference>
<feature type="region of interest" description="Disordered" evidence="8">
    <location>
        <begin position="1"/>
        <end position="46"/>
    </location>
</feature>
<accession>A0A7J5B041</accession>
<name>A0A7J5B041_9MICO</name>
<evidence type="ECO:0000256" key="6">
    <source>
        <dbReference type="ARBA" id="ARBA00040529"/>
    </source>
</evidence>
<organism evidence="11 12">
    <name type="scientific">Pseudoclavibacter terrae</name>
    <dbReference type="NCBI Taxonomy" id="1530195"/>
    <lineage>
        <taxon>Bacteria</taxon>
        <taxon>Bacillati</taxon>
        <taxon>Actinomycetota</taxon>
        <taxon>Actinomycetes</taxon>
        <taxon>Micrococcales</taxon>
        <taxon>Microbacteriaceae</taxon>
        <taxon>Pseudoclavibacter</taxon>
    </lineage>
</organism>
<feature type="domain" description="Thiolase N-terminal" evidence="9">
    <location>
        <begin position="77"/>
        <end position="335"/>
    </location>
</feature>
<dbReference type="PANTHER" id="PTHR18919:SF107">
    <property type="entry name" value="ACETYL-COA ACETYLTRANSFERASE, CYTOSOLIC"/>
    <property type="match status" value="1"/>
</dbReference>
<evidence type="ECO:0000256" key="7">
    <source>
        <dbReference type="RuleBase" id="RU003557"/>
    </source>
</evidence>
<evidence type="ECO:0000256" key="5">
    <source>
        <dbReference type="ARBA" id="ARBA00030755"/>
    </source>
</evidence>
<dbReference type="InterPro" id="IPR016039">
    <property type="entry name" value="Thiolase-like"/>
</dbReference>
<dbReference type="InterPro" id="IPR020610">
    <property type="entry name" value="Thiolase_AS"/>
</dbReference>
<dbReference type="InterPro" id="IPR020613">
    <property type="entry name" value="Thiolase_CS"/>
</dbReference>
<dbReference type="Pfam" id="PF02803">
    <property type="entry name" value="Thiolase_C"/>
    <property type="match status" value="1"/>
</dbReference>
<keyword evidence="3 7" id="KW-0808">Transferase</keyword>
<comment type="caution">
    <text evidence="11">The sequence shown here is derived from an EMBL/GenBank/DDBJ whole genome shotgun (WGS) entry which is preliminary data.</text>
</comment>
<evidence type="ECO:0000256" key="8">
    <source>
        <dbReference type="SAM" id="MobiDB-lite"/>
    </source>
</evidence>
<dbReference type="CDD" id="cd00751">
    <property type="entry name" value="thiolase"/>
    <property type="match status" value="1"/>
</dbReference>
<keyword evidence="4 7" id="KW-0012">Acyltransferase</keyword>
<dbReference type="InterPro" id="IPR020616">
    <property type="entry name" value="Thiolase_N"/>
</dbReference>
<keyword evidence="12" id="KW-1185">Reference proteome</keyword>
<dbReference type="AlphaFoldDB" id="A0A7J5B041"/>
<dbReference type="PROSITE" id="PS00098">
    <property type="entry name" value="THIOLASE_1"/>
    <property type="match status" value="1"/>
</dbReference>
<dbReference type="PANTHER" id="PTHR18919">
    <property type="entry name" value="ACETYL-COA C-ACYLTRANSFERASE"/>
    <property type="match status" value="1"/>
</dbReference>
<dbReference type="InterPro" id="IPR020617">
    <property type="entry name" value="Thiolase_C"/>
</dbReference>
<dbReference type="GO" id="GO:0003985">
    <property type="term" value="F:acetyl-CoA C-acetyltransferase activity"/>
    <property type="evidence" value="ECO:0007669"/>
    <property type="project" value="UniProtKB-EC"/>
</dbReference>
<feature type="compositionally biased region" description="Low complexity" evidence="8">
    <location>
        <begin position="1"/>
        <end position="13"/>
    </location>
</feature>
<gene>
    <name evidence="11" type="ORF">F8O03_13205</name>
</gene>
<evidence type="ECO:0000256" key="2">
    <source>
        <dbReference type="ARBA" id="ARBA00012705"/>
    </source>
</evidence>
<proteinExistence type="inferred from homology"/>
<evidence type="ECO:0000259" key="9">
    <source>
        <dbReference type="Pfam" id="PF00108"/>
    </source>
</evidence>
<protein>
    <recommendedName>
        <fullName evidence="6">Probable acetyl-CoA acetyltransferase</fullName>
        <ecNumber evidence="2">2.3.1.9</ecNumber>
    </recommendedName>
    <alternativeName>
        <fullName evidence="5">Acetoacetyl-CoA thiolase</fullName>
    </alternativeName>
</protein>
<dbReference type="RefSeq" id="WP_151424257.1">
    <property type="nucleotide sequence ID" value="NZ_WBJX01000004.1"/>
</dbReference>
<dbReference type="NCBIfam" id="TIGR01930">
    <property type="entry name" value="AcCoA-C-Actrans"/>
    <property type="match status" value="1"/>
</dbReference>
<dbReference type="OrthoDB" id="1402717at2"/>
<dbReference type="Proteomes" id="UP000490386">
    <property type="component" value="Unassembled WGS sequence"/>
</dbReference>
<dbReference type="EMBL" id="WBJX01000004">
    <property type="protein sequence ID" value="KAB1637233.1"/>
    <property type="molecule type" value="Genomic_DNA"/>
</dbReference>
<reference evidence="11 12" key="1">
    <citation type="submission" date="2019-09" db="EMBL/GenBank/DDBJ databases">
        <title>Phylogeny of genus Pseudoclavibacter and closely related genus.</title>
        <authorList>
            <person name="Li Y."/>
        </authorList>
    </citation>
    <scope>NUCLEOTIDE SEQUENCE [LARGE SCALE GENOMIC DNA]</scope>
    <source>
        <strain evidence="11 12">THG-MD12</strain>
    </source>
</reference>
<evidence type="ECO:0000313" key="12">
    <source>
        <dbReference type="Proteomes" id="UP000490386"/>
    </source>
</evidence>
<evidence type="ECO:0000313" key="11">
    <source>
        <dbReference type="EMBL" id="KAB1637233.1"/>
    </source>
</evidence>
<evidence type="ECO:0000256" key="4">
    <source>
        <dbReference type="ARBA" id="ARBA00023315"/>
    </source>
</evidence>
<dbReference type="Gene3D" id="3.40.47.10">
    <property type="match status" value="2"/>
</dbReference>
<feature type="domain" description="Thiolase C-terminal" evidence="10">
    <location>
        <begin position="345"/>
        <end position="464"/>
    </location>
</feature>
<sequence length="465" mass="46024">MSGTDFGTDSGTGWKNPGAAGDFTAPGSNAGAVPSAAAESAGRAPIQAGEGERQLVNEQVTPAGEVAGAPRSHLDDVVIVAAARTPQGKLNGQLSTLTAPQLGAAAISGALTQGSIDASLVDAVLVGHVLSAGVGQNAGRQAALAAGIPASAHVATINKVCLSGLTAVIDAARLLKTGDAQLVVAAGMESMSQAPHLLAGSRKGWAYGSVEALDHMAHDGLTDAASGQSMGLLTEQHNTSLGITREAQDAVAARSHQRAAAAVDAGLFDAEIVAVDVPVRRGAPVRVTRDEGIRPSTTTESLAGLRAAFAADGTITAGNASPISDGASAVVLTTRAFADAHGYDVLAVVGAAGQVAGPDASLQSQPSRAIARACEKQGIEVSSLDHVEINEAFAAVVVQSQTELGVSDEVVNPHGGAIALGHPIGASGARVVVHAVHELNRRGGGTAAVALCGGGGQGDALILTR</sequence>
<evidence type="ECO:0000259" key="10">
    <source>
        <dbReference type="Pfam" id="PF02803"/>
    </source>
</evidence>
<dbReference type="Pfam" id="PF00108">
    <property type="entry name" value="Thiolase_N"/>
    <property type="match status" value="1"/>
</dbReference>
<dbReference type="InterPro" id="IPR002155">
    <property type="entry name" value="Thiolase"/>
</dbReference>
<comment type="similarity">
    <text evidence="1 7">Belongs to the thiolase-like superfamily. Thiolase family.</text>
</comment>
<evidence type="ECO:0000256" key="3">
    <source>
        <dbReference type="ARBA" id="ARBA00022679"/>
    </source>
</evidence>
<dbReference type="PROSITE" id="PS00099">
    <property type="entry name" value="THIOLASE_3"/>
    <property type="match status" value="1"/>
</dbReference>
<dbReference type="InterPro" id="IPR020615">
    <property type="entry name" value="Thiolase_acyl_enz_int_AS"/>
</dbReference>
<dbReference type="EC" id="2.3.1.9" evidence="2"/>